<sequence length="163" mass="17603">MLGKEELIGGTEDLRGLPVDRRQRAAGGGPAVERCSRQMEGGLATHAYKDSWGRIPLWCACNAERLLHRNRSDQTDALDPVDSPGESGALNGRSGTEDEKGGGVRFPTGFVWVEGGRGEKDVGSVLFLFQGTYVRVGSLLGARDGGALRGVRYERESVVVRSW</sequence>
<evidence type="ECO:0000313" key="3">
    <source>
        <dbReference type="Proteomes" id="UP000241818"/>
    </source>
</evidence>
<dbReference type="GeneID" id="36573490"/>
<dbReference type="RefSeq" id="XP_024719100.1">
    <property type="nucleotide sequence ID" value="XM_024865409.1"/>
</dbReference>
<name>A0A2T3AWR9_AMORE</name>
<feature type="compositionally biased region" description="Basic and acidic residues" evidence="1">
    <location>
        <begin position="1"/>
        <end position="23"/>
    </location>
</feature>
<organism evidence="2 3">
    <name type="scientific">Amorphotheca resinae ATCC 22711</name>
    <dbReference type="NCBI Taxonomy" id="857342"/>
    <lineage>
        <taxon>Eukaryota</taxon>
        <taxon>Fungi</taxon>
        <taxon>Dikarya</taxon>
        <taxon>Ascomycota</taxon>
        <taxon>Pezizomycotina</taxon>
        <taxon>Leotiomycetes</taxon>
        <taxon>Helotiales</taxon>
        <taxon>Amorphothecaceae</taxon>
        <taxon>Amorphotheca</taxon>
    </lineage>
</organism>
<dbReference type="Proteomes" id="UP000241818">
    <property type="component" value="Unassembled WGS sequence"/>
</dbReference>
<keyword evidence="3" id="KW-1185">Reference proteome</keyword>
<feature type="region of interest" description="Disordered" evidence="1">
    <location>
        <begin position="72"/>
        <end position="102"/>
    </location>
</feature>
<proteinExistence type="predicted"/>
<gene>
    <name evidence="2" type="ORF">M430DRAFT_265139</name>
</gene>
<dbReference type="InParanoid" id="A0A2T3AWR9"/>
<reference evidence="2 3" key="1">
    <citation type="journal article" date="2018" name="New Phytol.">
        <title>Comparative genomics and transcriptomics depict ericoid mycorrhizal fungi as versatile saprotrophs and plant mutualists.</title>
        <authorList>
            <person name="Martino E."/>
            <person name="Morin E."/>
            <person name="Grelet G.A."/>
            <person name="Kuo A."/>
            <person name="Kohler A."/>
            <person name="Daghino S."/>
            <person name="Barry K.W."/>
            <person name="Cichocki N."/>
            <person name="Clum A."/>
            <person name="Dockter R.B."/>
            <person name="Hainaut M."/>
            <person name="Kuo R.C."/>
            <person name="LaButti K."/>
            <person name="Lindahl B.D."/>
            <person name="Lindquist E.A."/>
            <person name="Lipzen A."/>
            <person name="Khouja H.R."/>
            <person name="Magnuson J."/>
            <person name="Murat C."/>
            <person name="Ohm R.A."/>
            <person name="Singer S.W."/>
            <person name="Spatafora J.W."/>
            <person name="Wang M."/>
            <person name="Veneault-Fourrey C."/>
            <person name="Henrissat B."/>
            <person name="Grigoriev I.V."/>
            <person name="Martin F.M."/>
            <person name="Perotto S."/>
        </authorList>
    </citation>
    <scope>NUCLEOTIDE SEQUENCE [LARGE SCALE GENOMIC DNA]</scope>
    <source>
        <strain evidence="2 3">ATCC 22711</strain>
    </source>
</reference>
<accession>A0A2T3AWR9</accession>
<dbReference type="EMBL" id="KZ679014">
    <property type="protein sequence ID" value="PSS13109.1"/>
    <property type="molecule type" value="Genomic_DNA"/>
</dbReference>
<feature type="region of interest" description="Disordered" evidence="1">
    <location>
        <begin position="1"/>
        <end position="33"/>
    </location>
</feature>
<dbReference type="AlphaFoldDB" id="A0A2T3AWR9"/>
<evidence type="ECO:0000256" key="1">
    <source>
        <dbReference type="SAM" id="MobiDB-lite"/>
    </source>
</evidence>
<evidence type="ECO:0000313" key="2">
    <source>
        <dbReference type="EMBL" id="PSS13109.1"/>
    </source>
</evidence>
<protein>
    <submittedName>
        <fullName evidence="2">Uncharacterized protein</fullName>
    </submittedName>
</protein>